<sequence length="271" mass="28240">MSGAVREVGSGTENVLGRVADGVGVIELNRPERRNALHPDMYDAIPRLIEAYETDDEVGCVLVTAAGPAFCAGGDLRLGTGRAGGDGGDGDGGDGAAALTRLARMVVLLRESSKISIAALPGPAVGAGLGLALAADLRVAAASASLIGGWSRLAFSGDFGGAWALTRMLGPARALEFLIGTEPIDAATGERLGLFNRVVPDAELRATALAWAREIAAGPRGAYALMKENVRDAQVMGLREALPRESERMARSGRSREHRDAVRRRLSDRST</sequence>
<dbReference type="Proteomes" id="UP001569904">
    <property type="component" value="Unassembled WGS sequence"/>
</dbReference>
<proteinExistence type="predicted"/>
<organism evidence="2 3">
    <name type="scientific">Actinomadura chokoriensis</name>
    <dbReference type="NCBI Taxonomy" id="454156"/>
    <lineage>
        <taxon>Bacteria</taxon>
        <taxon>Bacillati</taxon>
        <taxon>Actinomycetota</taxon>
        <taxon>Actinomycetes</taxon>
        <taxon>Streptosporangiales</taxon>
        <taxon>Thermomonosporaceae</taxon>
        <taxon>Actinomadura</taxon>
    </lineage>
</organism>
<name>A0ABV4QS86_9ACTN</name>
<reference evidence="2 3" key="1">
    <citation type="submission" date="2023-11" db="EMBL/GenBank/DDBJ databases">
        <title>Actinomadura monticuli sp. nov., isolated from volcanic ash.</title>
        <authorList>
            <person name="Lee S.D."/>
            <person name="Yang H."/>
            <person name="Kim I.S."/>
        </authorList>
    </citation>
    <scope>NUCLEOTIDE SEQUENCE [LARGE SCALE GENOMIC DNA]</scope>
    <source>
        <strain evidence="2 3">DSM 45346</strain>
    </source>
</reference>
<evidence type="ECO:0000313" key="3">
    <source>
        <dbReference type="Proteomes" id="UP001569904"/>
    </source>
</evidence>
<gene>
    <name evidence="2" type="ORF">SM436_07090</name>
</gene>
<evidence type="ECO:0000313" key="2">
    <source>
        <dbReference type="EMBL" id="MFA1553454.1"/>
    </source>
</evidence>
<dbReference type="PANTHER" id="PTHR11941:SF133">
    <property type="entry name" value="1,2-EPOXYPHENYLACETYL-COA ISOMERASE"/>
    <property type="match status" value="1"/>
</dbReference>
<dbReference type="RefSeq" id="WP_371939849.1">
    <property type="nucleotide sequence ID" value="NZ_JAXCEH010000003.1"/>
</dbReference>
<dbReference type="PANTHER" id="PTHR11941">
    <property type="entry name" value="ENOYL-COA HYDRATASE-RELATED"/>
    <property type="match status" value="1"/>
</dbReference>
<dbReference type="SUPFAM" id="SSF52096">
    <property type="entry name" value="ClpP/crotonase"/>
    <property type="match status" value="1"/>
</dbReference>
<accession>A0ABV4QS86</accession>
<comment type="caution">
    <text evidence="2">The sequence shown here is derived from an EMBL/GenBank/DDBJ whole genome shotgun (WGS) entry which is preliminary data.</text>
</comment>
<dbReference type="Gene3D" id="3.90.226.10">
    <property type="entry name" value="2-enoyl-CoA Hydratase, Chain A, domain 1"/>
    <property type="match status" value="1"/>
</dbReference>
<keyword evidence="3" id="KW-1185">Reference proteome</keyword>
<protein>
    <submittedName>
        <fullName evidence="2">Enoyl-CoA hydratase-related protein</fullName>
    </submittedName>
</protein>
<evidence type="ECO:0000256" key="1">
    <source>
        <dbReference type="SAM" id="MobiDB-lite"/>
    </source>
</evidence>
<dbReference type="InterPro" id="IPR001753">
    <property type="entry name" value="Enoyl-CoA_hydra/iso"/>
</dbReference>
<dbReference type="Pfam" id="PF00378">
    <property type="entry name" value="ECH_1"/>
    <property type="match status" value="1"/>
</dbReference>
<feature type="region of interest" description="Disordered" evidence="1">
    <location>
        <begin position="242"/>
        <end position="271"/>
    </location>
</feature>
<dbReference type="InterPro" id="IPR029045">
    <property type="entry name" value="ClpP/crotonase-like_dom_sf"/>
</dbReference>
<dbReference type="EMBL" id="JAXCEH010000003">
    <property type="protein sequence ID" value="MFA1553454.1"/>
    <property type="molecule type" value="Genomic_DNA"/>
</dbReference>
<dbReference type="CDD" id="cd06558">
    <property type="entry name" value="crotonase-like"/>
    <property type="match status" value="1"/>
</dbReference>